<dbReference type="OrthoDB" id="2436113at2759"/>
<gene>
    <name evidence="2" type="ORF">BGZ65_004085</name>
</gene>
<organism evidence="2 3">
    <name type="scientific">Modicella reniformis</name>
    <dbReference type="NCBI Taxonomy" id="1440133"/>
    <lineage>
        <taxon>Eukaryota</taxon>
        <taxon>Fungi</taxon>
        <taxon>Fungi incertae sedis</taxon>
        <taxon>Mucoromycota</taxon>
        <taxon>Mortierellomycotina</taxon>
        <taxon>Mortierellomycetes</taxon>
        <taxon>Mortierellales</taxon>
        <taxon>Mortierellaceae</taxon>
        <taxon>Modicella</taxon>
    </lineage>
</organism>
<evidence type="ECO:0000313" key="3">
    <source>
        <dbReference type="Proteomes" id="UP000749646"/>
    </source>
</evidence>
<feature type="region of interest" description="Disordered" evidence="1">
    <location>
        <begin position="72"/>
        <end position="98"/>
    </location>
</feature>
<accession>A0A9P6MHR6</accession>
<protein>
    <recommendedName>
        <fullName evidence="4">Ndc10 domain-containing protein</fullName>
    </recommendedName>
</protein>
<evidence type="ECO:0000256" key="1">
    <source>
        <dbReference type="SAM" id="MobiDB-lite"/>
    </source>
</evidence>
<dbReference type="Proteomes" id="UP000749646">
    <property type="component" value="Unassembled WGS sequence"/>
</dbReference>
<comment type="caution">
    <text evidence="2">The sequence shown here is derived from an EMBL/GenBank/DDBJ whole genome shotgun (WGS) entry which is preliminary data.</text>
</comment>
<sequence>MDNRQDSCWRNNLGRNPSETNTEGNVGTSDSYDKDQEDDLVDLWEDVFGGQPYGGMELDNERIEVVVVDDDPSTSPTAAFRNSQKRRAGTSATGGMTRPFKTRKTATLVEASEISEDATAGDEVAHVSQPSSEGTIDLIRSQQRRYAALRDQRVKAEVQCDRKVMQTKSTKTVYGRYQKHWIAWCDRKGYPDHNVKQDRFLVYMSENLAMEPDPGKGVIPLRVKPRGKPKEVPEGGPDDDDKAVGTLPSYQTVDAYIKAANDLYCTQVADPMNAGMRNEPPPRSGAIQTLMHSYKLRLAESETSSIDSTNLMIKQGHEMDALKQVMRDGWTYNYPHLGGSKRHSFIGLRNRLNVAWCHFMMSRSENMRMATIPNIFSHVFYPEKDSDQRVLGIVLLMLRGKTNSEDKENYGVM</sequence>
<evidence type="ECO:0008006" key="4">
    <source>
        <dbReference type="Google" id="ProtNLM"/>
    </source>
</evidence>
<feature type="region of interest" description="Disordered" evidence="1">
    <location>
        <begin position="215"/>
        <end position="244"/>
    </location>
</feature>
<keyword evidence="3" id="KW-1185">Reference proteome</keyword>
<feature type="compositionally biased region" description="Polar residues" evidence="1">
    <location>
        <begin position="73"/>
        <end position="82"/>
    </location>
</feature>
<dbReference type="EMBL" id="JAAAHW010000597">
    <property type="protein sequence ID" value="KAG0000753.1"/>
    <property type="molecule type" value="Genomic_DNA"/>
</dbReference>
<feature type="region of interest" description="Disordered" evidence="1">
    <location>
        <begin position="1"/>
        <end position="35"/>
    </location>
</feature>
<proteinExistence type="predicted"/>
<reference evidence="2" key="1">
    <citation type="journal article" date="2020" name="Fungal Divers.">
        <title>Resolving the Mortierellaceae phylogeny through synthesis of multi-gene phylogenetics and phylogenomics.</title>
        <authorList>
            <person name="Vandepol N."/>
            <person name="Liber J."/>
            <person name="Desiro A."/>
            <person name="Na H."/>
            <person name="Kennedy M."/>
            <person name="Barry K."/>
            <person name="Grigoriev I.V."/>
            <person name="Miller A.N."/>
            <person name="O'Donnell K."/>
            <person name="Stajich J.E."/>
            <person name="Bonito G."/>
        </authorList>
    </citation>
    <scope>NUCLEOTIDE SEQUENCE</scope>
    <source>
        <strain evidence="2">MES-2147</strain>
    </source>
</reference>
<dbReference type="AlphaFoldDB" id="A0A9P6MHR6"/>
<feature type="compositionally biased region" description="Polar residues" evidence="1">
    <location>
        <begin position="8"/>
        <end position="30"/>
    </location>
</feature>
<name>A0A9P6MHR6_9FUNG</name>
<evidence type="ECO:0000313" key="2">
    <source>
        <dbReference type="EMBL" id="KAG0000753.1"/>
    </source>
</evidence>
<feature type="non-terminal residue" evidence="2">
    <location>
        <position position="1"/>
    </location>
</feature>